<reference evidence="7" key="1">
    <citation type="submission" date="2022-05" db="EMBL/GenBank/DDBJ databases">
        <title>The Musa troglodytarum L. genome provides insights into the mechanism of non-climacteric behaviour and enrichment of carotenoids.</title>
        <authorList>
            <person name="Wang J."/>
        </authorList>
    </citation>
    <scope>NUCLEOTIDE SEQUENCE</scope>
    <source>
        <tissue evidence="7">Leaf</tissue>
    </source>
</reference>
<dbReference type="PANTHER" id="PTHR22849:SF103">
    <property type="entry name" value="U-BOX DOMAIN-CONTAINING PROTEIN"/>
    <property type="match status" value="1"/>
</dbReference>
<dbReference type="SMART" id="SM00504">
    <property type="entry name" value="Ubox"/>
    <property type="match status" value="1"/>
</dbReference>
<dbReference type="GO" id="GO:0016567">
    <property type="term" value="P:protein ubiquitination"/>
    <property type="evidence" value="ECO:0007669"/>
    <property type="project" value="UniProtKB-UniRule"/>
</dbReference>
<dbReference type="OrthoDB" id="10064100at2759"/>
<dbReference type="InterPro" id="IPR058678">
    <property type="entry name" value="ARM_PUB"/>
</dbReference>
<evidence type="ECO:0000313" key="7">
    <source>
        <dbReference type="EMBL" id="URE13736.1"/>
    </source>
</evidence>
<keyword evidence="8" id="KW-1185">Reference proteome</keyword>
<accession>A0A9E7GEN2</accession>
<dbReference type="InterPro" id="IPR003613">
    <property type="entry name" value="Ubox_domain"/>
</dbReference>
<evidence type="ECO:0000256" key="5">
    <source>
        <dbReference type="RuleBase" id="RU369093"/>
    </source>
</evidence>
<dbReference type="EC" id="2.3.2.27" evidence="5"/>
<evidence type="ECO:0000256" key="4">
    <source>
        <dbReference type="ARBA" id="ARBA00022786"/>
    </source>
</evidence>
<dbReference type="SUPFAM" id="SSF48371">
    <property type="entry name" value="ARM repeat"/>
    <property type="match status" value="1"/>
</dbReference>
<proteinExistence type="predicted"/>
<name>A0A9E7GEN2_9LILI</name>
<evidence type="ECO:0000256" key="2">
    <source>
        <dbReference type="ARBA" id="ARBA00004906"/>
    </source>
</evidence>
<dbReference type="GO" id="GO:0061630">
    <property type="term" value="F:ubiquitin protein ligase activity"/>
    <property type="evidence" value="ECO:0007669"/>
    <property type="project" value="UniProtKB-UniRule"/>
</dbReference>
<dbReference type="Proteomes" id="UP001055439">
    <property type="component" value="Chromosome 6"/>
</dbReference>
<comment type="catalytic activity">
    <reaction evidence="1 5">
        <text>S-ubiquitinyl-[E2 ubiquitin-conjugating enzyme]-L-cysteine + [acceptor protein]-L-lysine = [E2 ubiquitin-conjugating enzyme]-L-cysteine + N(6)-ubiquitinyl-[acceptor protein]-L-lysine.</text>
        <dbReference type="EC" id="2.3.2.27"/>
    </reaction>
</comment>
<gene>
    <name evidence="7" type="ORF">MUK42_22159</name>
</gene>
<dbReference type="InterPro" id="IPR016024">
    <property type="entry name" value="ARM-type_fold"/>
</dbReference>
<dbReference type="SUPFAM" id="SSF57850">
    <property type="entry name" value="RING/U-box"/>
    <property type="match status" value="1"/>
</dbReference>
<dbReference type="PANTHER" id="PTHR22849">
    <property type="entry name" value="WDSAM1 PROTEIN"/>
    <property type="match status" value="1"/>
</dbReference>
<dbReference type="InterPro" id="IPR045210">
    <property type="entry name" value="RING-Ubox_PUB"/>
</dbReference>
<dbReference type="EMBL" id="CP097508">
    <property type="protein sequence ID" value="URE13736.1"/>
    <property type="molecule type" value="Genomic_DNA"/>
</dbReference>
<comment type="function">
    <text evidence="5">Functions as an E3 ubiquitin ligase.</text>
</comment>
<feature type="domain" description="U-box" evidence="6">
    <location>
        <begin position="74"/>
        <end position="148"/>
    </location>
</feature>
<organism evidence="7 8">
    <name type="scientific">Musa troglodytarum</name>
    <name type="common">fe'i banana</name>
    <dbReference type="NCBI Taxonomy" id="320322"/>
    <lineage>
        <taxon>Eukaryota</taxon>
        <taxon>Viridiplantae</taxon>
        <taxon>Streptophyta</taxon>
        <taxon>Embryophyta</taxon>
        <taxon>Tracheophyta</taxon>
        <taxon>Spermatophyta</taxon>
        <taxon>Magnoliopsida</taxon>
        <taxon>Liliopsida</taxon>
        <taxon>Zingiberales</taxon>
        <taxon>Musaceae</taxon>
        <taxon>Musa</taxon>
    </lineage>
</organism>
<dbReference type="PROSITE" id="PS51698">
    <property type="entry name" value="U_BOX"/>
    <property type="match status" value="1"/>
</dbReference>
<dbReference type="Gene3D" id="1.25.10.10">
    <property type="entry name" value="Leucine-rich Repeat Variant"/>
    <property type="match status" value="1"/>
</dbReference>
<keyword evidence="3 5" id="KW-0808">Transferase</keyword>
<comment type="pathway">
    <text evidence="2 5">Protein modification; protein ubiquitination.</text>
</comment>
<dbReference type="Pfam" id="PF04564">
    <property type="entry name" value="U-box"/>
    <property type="match status" value="1"/>
</dbReference>
<evidence type="ECO:0000259" key="6">
    <source>
        <dbReference type="PROSITE" id="PS51698"/>
    </source>
</evidence>
<evidence type="ECO:0000256" key="3">
    <source>
        <dbReference type="ARBA" id="ARBA00022679"/>
    </source>
</evidence>
<protein>
    <recommendedName>
        <fullName evidence="5 6">U-box domain-containing protein</fullName>
        <ecNumber evidence="5">2.3.2.27</ecNumber>
    </recommendedName>
    <alternativeName>
        <fullName evidence="5">RING-type E3 ubiquitin transferase PUB</fullName>
    </alternativeName>
</protein>
<dbReference type="InterPro" id="IPR045185">
    <property type="entry name" value="PUB22/23/24-like"/>
</dbReference>
<keyword evidence="4 5" id="KW-0833">Ubl conjugation pathway</keyword>
<dbReference type="AlphaFoldDB" id="A0A9E7GEN2"/>
<dbReference type="FunFam" id="3.30.40.10:FF:000442">
    <property type="entry name" value="RING-type E3 ubiquitin transferase"/>
    <property type="match status" value="1"/>
</dbReference>
<feature type="non-terminal residue" evidence="7">
    <location>
        <position position="1"/>
    </location>
</feature>
<sequence>SFAFSDWKPAKSVLHFKACLSFLFPFDSSSPISPNPYMHSKSLWDCCTCSEDFMQAIRLAPLPCLCGPQGSVLLSSLSLRCPISLDLFTDPVTLSTGQTYDRPSIEKWLADGNLTCPVTMQRLTDTTLIPNHTLRHLIHRWLLADPGVNCRHTPVQSAGDSDAGFSLLALKQKLQSSNTSRADKLDCLEKLLFRSSVVVDSALAEAMLDCVLSLLASAQLDSLDMLKEHARLTSLELLLDQGNTKTKMSLCHLLEVIAASSATRELCLVVGESRRVLQALVSLLHDQSRIRASEAAVRAISGMCSLEPNRSHAIRGGVVDGLVSHLSSPTPRTAAPALATLELLLTLEVGKKVVVEHSDAIKVLVKMVFRMSTVDHEGSEHALGSLLAVCGESEKARSEAMDAGVMTQLLLLLQSQCSSMAKAKARGLLKLMRPLWTEETRRL</sequence>
<dbReference type="Gene3D" id="3.30.40.10">
    <property type="entry name" value="Zinc/RING finger domain, C3HC4 (zinc finger)"/>
    <property type="match status" value="1"/>
</dbReference>
<dbReference type="CDD" id="cd16664">
    <property type="entry name" value="RING-Ubox_PUB"/>
    <property type="match status" value="1"/>
</dbReference>
<dbReference type="Pfam" id="PF25598">
    <property type="entry name" value="ARM_PUB"/>
    <property type="match status" value="1"/>
</dbReference>
<evidence type="ECO:0000313" key="8">
    <source>
        <dbReference type="Proteomes" id="UP001055439"/>
    </source>
</evidence>
<dbReference type="InterPro" id="IPR013083">
    <property type="entry name" value="Znf_RING/FYVE/PHD"/>
</dbReference>
<dbReference type="InterPro" id="IPR011989">
    <property type="entry name" value="ARM-like"/>
</dbReference>
<evidence type="ECO:0000256" key="1">
    <source>
        <dbReference type="ARBA" id="ARBA00000900"/>
    </source>
</evidence>